<name>A0A4Y9JA75_9STRE</name>
<comment type="caution">
    <text evidence="1">The sequence shown here is derived from an EMBL/GenBank/DDBJ whole genome shotgun (WGS) entry which is preliminary data.</text>
</comment>
<dbReference type="OrthoDB" id="2221953at2"/>
<dbReference type="InterPro" id="IPR021080">
    <property type="entry name" value="Minor_capsid_protein"/>
</dbReference>
<dbReference type="AlphaFoldDB" id="A0A4Y9JA75"/>
<sequence>MSIRIKVDLSGVKSKLSDRNILLGKVAMANQMLLDMTNFVPMANEGGALRASGHVIENGNGIEWNTVYARAQFYGTNGIVSFQHYSTPGTGKRWDEKAKAIYMNRWQDVFAKGAGL</sequence>
<dbReference type="RefSeq" id="WP_135181870.1">
    <property type="nucleotide sequence ID" value="NZ_JADGKZ010000006.1"/>
</dbReference>
<dbReference type="Pfam" id="PF11114">
    <property type="entry name" value="Minor_capsid_2"/>
    <property type="match status" value="1"/>
</dbReference>
<accession>A0A4Y9JA75</accession>
<proteinExistence type="predicted"/>
<dbReference type="EMBL" id="SPPD01000006">
    <property type="protein sequence ID" value="TFU97923.1"/>
    <property type="molecule type" value="Genomic_DNA"/>
</dbReference>
<protein>
    <submittedName>
        <fullName evidence="1">Capsid protein</fullName>
    </submittedName>
</protein>
<organism evidence="1 2">
    <name type="scientific">Streptococcus cuniculi</name>
    <dbReference type="NCBI Taxonomy" id="1432788"/>
    <lineage>
        <taxon>Bacteria</taxon>
        <taxon>Bacillati</taxon>
        <taxon>Bacillota</taxon>
        <taxon>Bacilli</taxon>
        <taxon>Lactobacillales</taxon>
        <taxon>Streptococcaceae</taxon>
        <taxon>Streptococcus</taxon>
    </lineage>
</organism>
<dbReference type="Proteomes" id="UP000297253">
    <property type="component" value="Unassembled WGS sequence"/>
</dbReference>
<reference evidence="1 2" key="1">
    <citation type="submission" date="2019-03" db="EMBL/GenBank/DDBJ databases">
        <title>Diversity of the mouse oral microbiome.</title>
        <authorList>
            <person name="Joseph S."/>
            <person name="Aduse-Opoku J."/>
            <person name="Curtis M."/>
            <person name="Wade W."/>
            <person name="Hashim A."/>
        </authorList>
    </citation>
    <scope>NUCLEOTIDE SEQUENCE [LARGE SCALE GENOMIC DNA]</scope>
    <source>
        <strain evidence="1 2">WM131</strain>
    </source>
</reference>
<evidence type="ECO:0000313" key="2">
    <source>
        <dbReference type="Proteomes" id="UP000297253"/>
    </source>
</evidence>
<gene>
    <name evidence="1" type="ORF">E4T82_05510</name>
</gene>
<evidence type="ECO:0000313" key="1">
    <source>
        <dbReference type="EMBL" id="TFU97923.1"/>
    </source>
</evidence>